<protein>
    <recommendedName>
        <fullName evidence="5">Actin maturation protease</fullName>
    </recommendedName>
    <alternativeName>
        <fullName evidence="6">Actin aminopeptidase ACTMAP</fullName>
    </alternativeName>
</protein>
<accession>A0A194Q7L0</accession>
<name>A0A194Q7L0_PAPXU</name>
<feature type="region of interest" description="Disordered" evidence="8">
    <location>
        <begin position="1"/>
        <end position="32"/>
    </location>
</feature>
<keyword evidence="10" id="KW-1185">Reference proteome</keyword>
<keyword evidence="2" id="KW-0645">Protease</keyword>
<dbReference type="PANTHER" id="PTHR28631">
    <property type="entry name" value="UPF0692 PROTEIN C19ORF54"/>
    <property type="match status" value="1"/>
</dbReference>
<evidence type="ECO:0000256" key="3">
    <source>
        <dbReference type="ARBA" id="ARBA00022801"/>
    </source>
</evidence>
<dbReference type="Proteomes" id="UP000053268">
    <property type="component" value="Unassembled WGS sequence"/>
</dbReference>
<evidence type="ECO:0000313" key="9">
    <source>
        <dbReference type="EMBL" id="KPJ01508.1"/>
    </source>
</evidence>
<dbReference type="STRING" id="66420.A0A194Q7L0"/>
<evidence type="ECO:0000256" key="5">
    <source>
        <dbReference type="ARBA" id="ARBA00034848"/>
    </source>
</evidence>
<evidence type="ECO:0000256" key="4">
    <source>
        <dbReference type="ARBA" id="ARBA00034725"/>
    </source>
</evidence>
<dbReference type="GO" id="GO:0004177">
    <property type="term" value="F:aminopeptidase activity"/>
    <property type="evidence" value="ECO:0007669"/>
    <property type="project" value="UniProtKB-KW"/>
</dbReference>
<keyword evidence="3" id="KW-0378">Hydrolase</keyword>
<evidence type="ECO:0000256" key="1">
    <source>
        <dbReference type="ARBA" id="ARBA00022438"/>
    </source>
</evidence>
<comment type="similarity">
    <text evidence="4">Belongs to the ACTMAP family.</text>
</comment>
<dbReference type="EMBL" id="KQ459324">
    <property type="protein sequence ID" value="KPJ01508.1"/>
    <property type="molecule type" value="Genomic_DNA"/>
</dbReference>
<evidence type="ECO:0000256" key="2">
    <source>
        <dbReference type="ARBA" id="ARBA00022670"/>
    </source>
</evidence>
<dbReference type="PANTHER" id="PTHR28631:SF1">
    <property type="entry name" value="ACTIN MATURATION PROTEASE"/>
    <property type="match status" value="1"/>
</dbReference>
<comment type="catalytic activity">
    <reaction evidence="7">
        <text>N-terminal N(alpha)-acetyl-L-cysteinyl-L-aspartyl-[protein] + H2O = N-terminal L-aspartyl-[protein] + N-acetyl-L-cysteine</text>
        <dbReference type="Rhea" id="RHEA:74579"/>
        <dbReference type="Rhea" id="RHEA-COMP:12669"/>
        <dbReference type="Rhea" id="RHEA-COMP:18395"/>
        <dbReference type="ChEBI" id="CHEBI:15377"/>
        <dbReference type="ChEBI" id="CHEBI:64720"/>
        <dbReference type="ChEBI" id="CHEBI:78236"/>
        <dbReference type="ChEBI" id="CHEBI:193599"/>
    </reaction>
    <physiologicalReaction direction="left-to-right" evidence="7">
        <dbReference type="Rhea" id="RHEA:74580"/>
    </physiologicalReaction>
</comment>
<dbReference type="AlphaFoldDB" id="A0A194Q7L0"/>
<proteinExistence type="inferred from homology"/>
<feature type="compositionally biased region" description="Basic and acidic residues" evidence="8">
    <location>
        <begin position="23"/>
        <end position="32"/>
    </location>
</feature>
<feature type="compositionally biased region" description="Pro residues" evidence="8">
    <location>
        <begin position="7"/>
        <end position="19"/>
    </location>
</feature>
<evidence type="ECO:0000256" key="8">
    <source>
        <dbReference type="SAM" id="MobiDB-lite"/>
    </source>
</evidence>
<dbReference type="Pfam" id="PF21646">
    <property type="entry name" value="ACTMAP-like_C"/>
    <property type="match status" value="1"/>
</dbReference>
<dbReference type="InterPro" id="IPR040043">
    <property type="entry name" value="ACTMAP"/>
</dbReference>
<organism evidence="9 10">
    <name type="scientific">Papilio xuthus</name>
    <name type="common">Asian swallowtail butterfly</name>
    <dbReference type="NCBI Taxonomy" id="66420"/>
    <lineage>
        <taxon>Eukaryota</taxon>
        <taxon>Metazoa</taxon>
        <taxon>Ecdysozoa</taxon>
        <taxon>Arthropoda</taxon>
        <taxon>Hexapoda</taxon>
        <taxon>Insecta</taxon>
        <taxon>Pterygota</taxon>
        <taxon>Neoptera</taxon>
        <taxon>Endopterygota</taxon>
        <taxon>Lepidoptera</taxon>
        <taxon>Glossata</taxon>
        <taxon>Ditrysia</taxon>
        <taxon>Papilionoidea</taxon>
        <taxon>Papilionidae</taxon>
        <taxon>Papilioninae</taxon>
        <taxon>Papilio</taxon>
    </lineage>
</organism>
<gene>
    <name evidence="9" type="ORF">RR46_08545</name>
</gene>
<dbReference type="GO" id="GO:0006508">
    <property type="term" value="P:proteolysis"/>
    <property type="evidence" value="ECO:0007669"/>
    <property type="project" value="UniProtKB-KW"/>
</dbReference>
<keyword evidence="1" id="KW-0031">Aminopeptidase</keyword>
<sequence length="270" mass="30094">MCTTPPSSAPPPPPPPPPLTSESKFKSDKSNEISEDPSICEWASSELDLRKACITYQICLTRAPFRYKYKHFQYILQEGPTCGLVALSMFVRGEVGPEELLNLSKFFGYSNNGEMLSCKDMAKLAEKVLSLAEMENITCTLKKGGLYSQEIIEELLNGATLLVPYDADHNHSPCLRQGHTAHWALVCGIIIIKDPGEEYMSDPSNIYVLCRHGKSKLVAAWTLDGLYKSNMNLWEFCPKKAKDGLLYVQPEGGLGGENGLRDQFLLFKYT</sequence>
<evidence type="ECO:0000313" key="10">
    <source>
        <dbReference type="Proteomes" id="UP000053268"/>
    </source>
</evidence>
<evidence type="ECO:0000256" key="6">
    <source>
        <dbReference type="ARBA" id="ARBA00034908"/>
    </source>
</evidence>
<evidence type="ECO:0000256" key="7">
    <source>
        <dbReference type="ARBA" id="ARBA00049041"/>
    </source>
</evidence>
<reference evidence="9 10" key="1">
    <citation type="journal article" date="2015" name="Nat. Commun.">
        <title>Outbred genome sequencing and CRISPR/Cas9 gene editing in butterflies.</title>
        <authorList>
            <person name="Li X."/>
            <person name="Fan D."/>
            <person name="Zhang W."/>
            <person name="Liu G."/>
            <person name="Zhang L."/>
            <person name="Zhao L."/>
            <person name="Fang X."/>
            <person name="Chen L."/>
            <person name="Dong Y."/>
            <person name="Chen Y."/>
            <person name="Ding Y."/>
            <person name="Zhao R."/>
            <person name="Feng M."/>
            <person name="Zhu Y."/>
            <person name="Feng Y."/>
            <person name="Jiang X."/>
            <person name="Zhu D."/>
            <person name="Xiang H."/>
            <person name="Feng X."/>
            <person name="Li S."/>
            <person name="Wang J."/>
            <person name="Zhang G."/>
            <person name="Kronforst M.R."/>
            <person name="Wang W."/>
        </authorList>
    </citation>
    <scope>NUCLEOTIDE SEQUENCE [LARGE SCALE GENOMIC DNA]</scope>
    <source>
        <strain evidence="9">Ya'a_city_454_Px</strain>
        <tissue evidence="9">Whole body</tissue>
    </source>
</reference>